<sequence>MKKFCRKYKMPELSGSLYRRYYGSLKPCIFDIETTGFANGRNTSRVIMTALLIPSGENEISVTQFLAEDPYEEDRVLRATLDFLNEQKTDFLITYNGTSFDIPFMNRRLEALHFPFTLKMYNLDLYSWIRRNTGLPGQLSALSQKSVENFFHIGTDRIDAISGRESVRLYYEYVTSHSGMLEKVLLTHNREDVVQLYRILRRLFSDEGQSLLLHGDFHQAQANYGFPLLPDAGLSLRPKISGNKLQLSGLQHCSVEKMTAMNPDVNTRVYYREEELPFPLNASIFPDAHNPLQGEFRARTADYRITLPLESYNNALYADVSGLKLRDAHREVLEQMGEYVNGYLILKEGDDLSYSALNMLAQLTAEDIEKRIRTF</sequence>
<organism evidence="2 3">
    <name type="scientific">Mogibacterium kristiansenii</name>
    <dbReference type="NCBI Taxonomy" id="2606708"/>
    <lineage>
        <taxon>Bacteria</taxon>
        <taxon>Bacillati</taxon>
        <taxon>Bacillota</taxon>
        <taxon>Clostridia</taxon>
        <taxon>Peptostreptococcales</taxon>
        <taxon>Anaerovoracaceae</taxon>
        <taxon>Mogibacterium</taxon>
    </lineage>
</organism>
<dbReference type="SUPFAM" id="SSF53098">
    <property type="entry name" value="Ribonuclease H-like"/>
    <property type="match status" value="1"/>
</dbReference>
<dbReference type="PANTHER" id="PTHR38462:SF1">
    <property type="entry name" value="YPRB RIBONUCLEASE H-LIKE DOMAIN-CONTAINING PROTEIN"/>
    <property type="match status" value="1"/>
</dbReference>
<gene>
    <name evidence="2" type="ORF">FYJ65_05320</name>
</gene>
<comment type="caution">
    <text evidence="2">The sequence shown here is derived from an EMBL/GenBank/DDBJ whole genome shotgun (WGS) entry which is preliminary data.</text>
</comment>
<evidence type="ECO:0000259" key="1">
    <source>
        <dbReference type="Pfam" id="PF13482"/>
    </source>
</evidence>
<dbReference type="AlphaFoldDB" id="A0A6N7XL21"/>
<feature type="domain" description="YprB ribonuclease H-like" evidence="1">
    <location>
        <begin position="28"/>
        <end position="203"/>
    </location>
</feature>
<keyword evidence="3" id="KW-1185">Reference proteome</keyword>
<proteinExistence type="predicted"/>
<accession>A0A6N7XL21</accession>
<dbReference type="EMBL" id="VUNA01000008">
    <property type="protein sequence ID" value="MST70765.1"/>
    <property type="molecule type" value="Genomic_DNA"/>
</dbReference>
<protein>
    <recommendedName>
        <fullName evidence="1">YprB ribonuclease H-like domain-containing protein</fullName>
    </recommendedName>
</protein>
<dbReference type="InterPro" id="IPR012337">
    <property type="entry name" value="RNaseH-like_sf"/>
</dbReference>
<reference evidence="2 3" key="1">
    <citation type="submission" date="2019-08" db="EMBL/GenBank/DDBJ databases">
        <title>In-depth cultivation of the pig gut microbiome towards novel bacterial diversity and tailored functional studies.</title>
        <authorList>
            <person name="Wylensek D."/>
            <person name="Hitch T.C.A."/>
            <person name="Clavel T."/>
        </authorList>
    </citation>
    <scope>NUCLEOTIDE SEQUENCE [LARGE SCALE GENOMIC DNA]</scope>
    <source>
        <strain evidence="2 3">WCA-MUC-591-APC-4B</strain>
    </source>
</reference>
<dbReference type="PANTHER" id="PTHR38462">
    <property type="entry name" value="EXONUCLEASE-LIKE PROTEIN"/>
    <property type="match status" value="1"/>
</dbReference>
<evidence type="ECO:0000313" key="2">
    <source>
        <dbReference type="EMBL" id="MST70765.1"/>
    </source>
</evidence>
<dbReference type="Proteomes" id="UP000469424">
    <property type="component" value="Unassembled WGS sequence"/>
</dbReference>
<evidence type="ECO:0000313" key="3">
    <source>
        <dbReference type="Proteomes" id="UP000469424"/>
    </source>
</evidence>
<dbReference type="InterPro" id="IPR038720">
    <property type="entry name" value="YprB_RNase_H-like_dom"/>
</dbReference>
<dbReference type="Pfam" id="PF13482">
    <property type="entry name" value="RNase_H_2"/>
    <property type="match status" value="1"/>
</dbReference>
<name>A0A6N7XL21_9FIRM</name>
<dbReference type="Gene3D" id="3.30.420.10">
    <property type="entry name" value="Ribonuclease H-like superfamily/Ribonuclease H"/>
    <property type="match status" value="1"/>
</dbReference>
<dbReference type="InterPro" id="IPR036397">
    <property type="entry name" value="RNaseH_sf"/>
</dbReference>
<dbReference type="GO" id="GO:0003676">
    <property type="term" value="F:nucleic acid binding"/>
    <property type="evidence" value="ECO:0007669"/>
    <property type="project" value="InterPro"/>
</dbReference>